<sequence length="729" mass="83037">MSTQSDFYPIVGIQDGLDPDVNAQLREVPVRMDIDDWFLSKELVHINQRALFFPAFWNLSQMSPHEKLSWFQLAGIHGKPYIAWDEPPQEGKTAGYGYCTHNSILFTTWHRPYMLLWEQVIYELMKVEAESFTDEKERKELLEAAKSWRFPYWDWAAKKPDSNNPEGKRDYNVPLVIQTQKVSVRLPSGLGFGEVENAFYQFTMPGMKAMGDDSLGNKDPLLDLRITPSKSGAYSIPFDRCVATSRWAQGTGINQEWIDGKQNNNFIVDSLRDYRWDPKNNTEEGRKGNLTASLRDAFYRVLTIEKFEDFATKRKPGAGPKKNGGNTKDYAFDSAENIHDNLHGWCGGDRTDPDAEENVLLGHMSHVPLAAFDPVFWLHHCNVDRLIAIWQILHDDQWFVDEDVRNKEQGNFFLEFAHPGRATDNLRPFHNSDGKYFTSNDVREVTKLGYTYKGLERWLHKGSDGSYDKTAHLAQLRESLLLDYGSSWNAAQKAFISDDPGQNTGVGLMSFKDYEADPVDLIGVDDYVVDIVYEKFALNGRGYRIDIFIGKVPSQAPYIFQEVDSLVGQHPLPASQRVVNFSSEVPPEDTRGCDNCRKQQAEKVQSTGRVILTNALITRFKNQLVHTPSREDGVTVLGGMDPENVIPFLRDNLHWRVTSMGKDIDIASELPSLKVSLGVGKADFYADRSKMSRFYDYKDAHIVTEGHPGGATHEDNIHGQEYVYNRQEL</sequence>
<evidence type="ECO:0000256" key="10">
    <source>
        <dbReference type="ARBA" id="ARBA00048881"/>
    </source>
</evidence>
<evidence type="ECO:0000256" key="7">
    <source>
        <dbReference type="ARBA" id="ARBA00023033"/>
    </source>
</evidence>
<evidence type="ECO:0000256" key="1">
    <source>
        <dbReference type="ARBA" id="ARBA00001973"/>
    </source>
</evidence>
<dbReference type="GO" id="GO:0046872">
    <property type="term" value="F:metal ion binding"/>
    <property type="evidence" value="ECO:0007669"/>
    <property type="project" value="UniProtKB-KW"/>
</dbReference>
<dbReference type="GO" id="GO:0004503">
    <property type="term" value="F:tyrosinase activity"/>
    <property type="evidence" value="ECO:0007669"/>
    <property type="project" value="UniProtKB-EC"/>
</dbReference>
<keyword evidence="5" id="KW-0560">Oxidoreductase</keyword>
<comment type="catalytic activity">
    <reaction evidence="9">
        <text>2 L-dopa + O2 = 2 L-dopaquinone + 2 H2O</text>
        <dbReference type="Rhea" id="RHEA:34287"/>
        <dbReference type="ChEBI" id="CHEBI:15377"/>
        <dbReference type="ChEBI" id="CHEBI:15379"/>
        <dbReference type="ChEBI" id="CHEBI:57504"/>
        <dbReference type="ChEBI" id="CHEBI:57924"/>
        <dbReference type="EC" id="1.14.18.1"/>
    </reaction>
</comment>
<evidence type="ECO:0000313" key="13">
    <source>
        <dbReference type="EMBL" id="OBS20073.1"/>
    </source>
</evidence>
<dbReference type="Gene3D" id="1.10.1280.10">
    <property type="entry name" value="Di-copper center containing domain from catechol oxidase"/>
    <property type="match status" value="1"/>
</dbReference>
<evidence type="ECO:0000256" key="8">
    <source>
        <dbReference type="ARBA" id="ARBA00023101"/>
    </source>
</evidence>
<dbReference type="PRINTS" id="PR00092">
    <property type="entry name" value="TYROSINASE"/>
</dbReference>
<evidence type="ECO:0000259" key="11">
    <source>
        <dbReference type="PROSITE" id="PS00497"/>
    </source>
</evidence>
<keyword evidence="14" id="KW-1185">Reference proteome</keyword>
<keyword evidence="8" id="KW-0470">Melanin biosynthesis</keyword>
<comment type="cofactor">
    <cofactor evidence="1">
        <name>Cu(2+)</name>
        <dbReference type="ChEBI" id="CHEBI:29036"/>
    </cofactor>
</comment>
<dbReference type="SUPFAM" id="SSF48056">
    <property type="entry name" value="Di-copper centre-containing domain"/>
    <property type="match status" value="1"/>
</dbReference>
<comment type="catalytic activity">
    <reaction evidence="10">
        <text>L-tyrosine + O2 = L-dopaquinone + H2O</text>
        <dbReference type="Rhea" id="RHEA:18117"/>
        <dbReference type="ChEBI" id="CHEBI:15377"/>
        <dbReference type="ChEBI" id="CHEBI:15379"/>
        <dbReference type="ChEBI" id="CHEBI:57924"/>
        <dbReference type="ChEBI" id="CHEBI:58315"/>
        <dbReference type="EC" id="1.14.18.1"/>
    </reaction>
</comment>
<keyword evidence="4" id="KW-0479">Metal-binding</keyword>
<reference evidence="13 14" key="1">
    <citation type="submission" date="2016-06" db="EMBL/GenBank/DDBJ databases">
        <title>Living apart together: crosstalk between the core and supernumerary genomes in a fungal plant pathogen.</title>
        <authorList>
            <person name="Vanheule A."/>
            <person name="Audenaert K."/>
            <person name="Warris S."/>
            <person name="Van De Geest H."/>
            <person name="Schijlen E."/>
            <person name="Hofte M."/>
            <person name="De Saeger S."/>
            <person name="Haesaert G."/>
            <person name="Waalwijk C."/>
            <person name="Van Der Lee T."/>
        </authorList>
    </citation>
    <scope>NUCLEOTIDE SEQUENCE [LARGE SCALE GENOMIC DNA]</scope>
    <source>
        <strain evidence="13 14">2516</strain>
    </source>
</reference>
<organism evidence="13 14">
    <name type="scientific">Fusarium poae</name>
    <dbReference type="NCBI Taxonomy" id="36050"/>
    <lineage>
        <taxon>Eukaryota</taxon>
        <taxon>Fungi</taxon>
        <taxon>Dikarya</taxon>
        <taxon>Ascomycota</taxon>
        <taxon>Pezizomycotina</taxon>
        <taxon>Sordariomycetes</taxon>
        <taxon>Hypocreomycetidae</taxon>
        <taxon>Hypocreales</taxon>
        <taxon>Nectriaceae</taxon>
        <taxon>Fusarium</taxon>
    </lineage>
</organism>
<evidence type="ECO:0000259" key="12">
    <source>
        <dbReference type="PROSITE" id="PS00498"/>
    </source>
</evidence>
<dbReference type="OMA" id="CTSVEAT"/>
<proteinExistence type="inferred from homology"/>
<dbReference type="PANTHER" id="PTHR11474">
    <property type="entry name" value="TYROSINASE FAMILY MEMBER"/>
    <property type="match status" value="1"/>
</dbReference>
<dbReference type="EMBL" id="LYXU01000004">
    <property type="protein sequence ID" value="OBS20073.1"/>
    <property type="molecule type" value="Genomic_DNA"/>
</dbReference>
<evidence type="ECO:0000256" key="3">
    <source>
        <dbReference type="ARBA" id="ARBA00011906"/>
    </source>
</evidence>
<evidence type="ECO:0000256" key="5">
    <source>
        <dbReference type="ARBA" id="ARBA00023002"/>
    </source>
</evidence>
<keyword evidence="7" id="KW-0503">Monooxygenase</keyword>
<comment type="similarity">
    <text evidence="2">Belongs to the tyrosinase family.</text>
</comment>
<dbReference type="Pfam" id="PF00264">
    <property type="entry name" value="Tyrosinase"/>
    <property type="match status" value="1"/>
</dbReference>
<dbReference type="Pfam" id="PF18132">
    <property type="entry name" value="Tyrosinase_C"/>
    <property type="match status" value="1"/>
</dbReference>
<dbReference type="AlphaFoldDB" id="A0A1B8AHN9"/>
<evidence type="ECO:0000256" key="6">
    <source>
        <dbReference type="ARBA" id="ARBA00023008"/>
    </source>
</evidence>
<dbReference type="EC" id="1.14.18.1" evidence="3"/>
<evidence type="ECO:0000256" key="2">
    <source>
        <dbReference type="ARBA" id="ARBA00009928"/>
    </source>
</evidence>
<comment type="caution">
    <text evidence="13">The sequence shown here is derived from an EMBL/GenBank/DDBJ whole genome shotgun (WGS) entry which is preliminary data.</text>
</comment>
<dbReference type="PROSITE" id="PS00497">
    <property type="entry name" value="TYROSINASE_1"/>
    <property type="match status" value="1"/>
</dbReference>
<feature type="domain" description="Tyrosinase copper-binding" evidence="12">
    <location>
        <begin position="373"/>
        <end position="384"/>
    </location>
</feature>
<dbReference type="STRING" id="36050.A0A1B8AHN9"/>
<dbReference type="InterPro" id="IPR008922">
    <property type="entry name" value="Di-copper_centre_dom_sf"/>
</dbReference>
<accession>A0A1B8AHN9</accession>
<evidence type="ECO:0000256" key="9">
    <source>
        <dbReference type="ARBA" id="ARBA00048233"/>
    </source>
</evidence>
<dbReference type="GO" id="GO:0042438">
    <property type="term" value="P:melanin biosynthetic process"/>
    <property type="evidence" value="ECO:0007669"/>
    <property type="project" value="UniProtKB-KW"/>
</dbReference>
<dbReference type="Proteomes" id="UP000091967">
    <property type="component" value="Unassembled WGS sequence"/>
</dbReference>
<dbReference type="PROSITE" id="PS00498">
    <property type="entry name" value="TYROSINASE_2"/>
    <property type="match status" value="1"/>
</dbReference>
<dbReference type="InterPro" id="IPR002227">
    <property type="entry name" value="Tyrosinase_Cu-bd"/>
</dbReference>
<feature type="domain" description="Tyrosinase copper-binding" evidence="11">
    <location>
        <begin position="101"/>
        <end position="118"/>
    </location>
</feature>
<evidence type="ECO:0000313" key="14">
    <source>
        <dbReference type="Proteomes" id="UP000091967"/>
    </source>
</evidence>
<keyword evidence="6" id="KW-0186">Copper</keyword>
<dbReference type="InterPro" id="IPR041640">
    <property type="entry name" value="Tyrosinase_C"/>
</dbReference>
<dbReference type="PANTHER" id="PTHR11474:SF76">
    <property type="entry name" value="SHKT DOMAIN-CONTAINING PROTEIN"/>
    <property type="match status" value="1"/>
</dbReference>
<protein>
    <recommendedName>
        <fullName evidence="3">tyrosinase</fullName>
        <ecNumber evidence="3">1.14.18.1</ecNumber>
    </recommendedName>
</protein>
<gene>
    <name evidence="13" type="ORF">FPOA_11794</name>
</gene>
<dbReference type="InterPro" id="IPR050316">
    <property type="entry name" value="Tyrosinase/Hemocyanin"/>
</dbReference>
<name>A0A1B8AHN9_FUSPO</name>
<dbReference type="Gene3D" id="2.60.310.20">
    <property type="match status" value="1"/>
</dbReference>
<evidence type="ECO:0000256" key="4">
    <source>
        <dbReference type="ARBA" id="ARBA00022723"/>
    </source>
</evidence>